<proteinExistence type="predicted"/>
<organism evidence="1">
    <name type="scientific">Anguilla anguilla</name>
    <name type="common">European freshwater eel</name>
    <name type="synonym">Muraena anguilla</name>
    <dbReference type="NCBI Taxonomy" id="7936"/>
    <lineage>
        <taxon>Eukaryota</taxon>
        <taxon>Metazoa</taxon>
        <taxon>Chordata</taxon>
        <taxon>Craniata</taxon>
        <taxon>Vertebrata</taxon>
        <taxon>Euteleostomi</taxon>
        <taxon>Actinopterygii</taxon>
        <taxon>Neopterygii</taxon>
        <taxon>Teleostei</taxon>
        <taxon>Anguilliformes</taxon>
        <taxon>Anguillidae</taxon>
        <taxon>Anguilla</taxon>
    </lineage>
</organism>
<reference evidence="1" key="1">
    <citation type="submission" date="2014-11" db="EMBL/GenBank/DDBJ databases">
        <authorList>
            <person name="Amaro Gonzalez C."/>
        </authorList>
    </citation>
    <scope>NUCLEOTIDE SEQUENCE</scope>
</reference>
<accession>A0A0E9QQS2</accession>
<dbReference type="AlphaFoldDB" id="A0A0E9QQS2"/>
<name>A0A0E9QQS2_ANGAN</name>
<dbReference type="EMBL" id="GBXM01089770">
    <property type="protein sequence ID" value="JAH18807.1"/>
    <property type="molecule type" value="Transcribed_RNA"/>
</dbReference>
<reference evidence="1" key="2">
    <citation type="journal article" date="2015" name="Fish Shellfish Immunol.">
        <title>Early steps in the European eel (Anguilla anguilla)-Vibrio vulnificus interaction in the gills: Role of the RtxA13 toxin.</title>
        <authorList>
            <person name="Callol A."/>
            <person name="Pajuelo D."/>
            <person name="Ebbesson L."/>
            <person name="Teles M."/>
            <person name="MacKenzie S."/>
            <person name="Amaro C."/>
        </authorList>
    </citation>
    <scope>NUCLEOTIDE SEQUENCE</scope>
</reference>
<evidence type="ECO:0000313" key="1">
    <source>
        <dbReference type="EMBL" id="JAH18807.1"/>
    </source>
</evidence>
<protein>
    <submittedName>
        <fullName evidence="1">Uncharacterized protein</fullName>
    </submittedName>
</protein>
<sequence length="23" mass="2493">MPLMAKAVTLESSKALRLAVCLF</sequence>